<keyword evidence="3" id="KW-1185">Reference proteome</keyword>
<gene>
    <name evidence="2" type="ORF">C8P69_103526</name>
</gene>
<proteinExistence type="predicted"/>
<accession>A0A2T4ZFC9</accession>
<protein>
    <submittedName>
        <fullName evidence="2">Uncharacterized protein</fullName>
    </submittedName>
</protein>
<dbReference type="Proteomes" id="UP000241808">
    <property type="component" value="Unassembled WGS sequence"/>
</dbReference>
<organism evidence="2 3">
    <name type="scientific">Phreatobacter oligotrophus</name>
    <dbReference type="NCBI Taxonomy" id="1122261"/>
    <lineage>
        <taxon>Bacteria</taxon>
        <taxon>Pseudomonadati</taxon>
        <taxon>Pseudomonadota</taxon>
        <taxon>Alphaproteobacteria</taxon>
        <taxon>Hyphomicrobiales</taxon>
        <taxon>Phreatobacteraceae</taxon>
        <taxon>Phreatobacter</taxon>
    </lineage>
</organism>
<evidence type="ECO:0000313" key="3">
    <source>
        <dbReference type="Proteomes" id="UP000241808"/>
    </source>
</evidence>
<sequence length="54" mass="5655">MAEKDAAAGGVEAPGGAAKPRDPRAERLAAQLRANLKRRKEQAKARSASEDEPG</sequence>
<feature type="region of interest" description="Disordered" evidence="1">
    <location>
        <begin position="1"/>
        <end position="54"/>
    </location>
</feature>
<comment type="caution">
    <text evidence="2">The sequence shown here is derived from an EMBL/GenBank/DDBJ whole genome shotgun (WGS) entry which is preliminary data.</text>
</comment>
<dbReference type="AlphaFoldDB" id="A0A2T4ZFC9"/>
<feature type="compositionally biased region" description="Basic and acidic residues" evidence="1">
    <location>
        <begin position="42"/>
        <end position="54"/>
    </location>
</feature>
<feature type="compositionally biased region" description="Low complexity" evidence="1">
    <location>
        <begin position="7"/>
        <end position="18"/>
    </location>
</feature>
<dbReference type="EMBL" id="PZZL01000003">
    <property type="protein sequence ID" value="PTM60592.1"/>
    <property type="molecule type" value="Genomic_DNA"/>
</dbReference>
<reference evidence="2 3" key="1">
    <citation type="submission" date="2018-04" db="EMBL/GenBank/DDBJ databases">
        <title>Genomic Encyclopedia of Archaeal and Bacterial Type Strains, Phase II (KMG-II): from individual species to whole genera.</title>
        <authorList>
            <person name="Goeker M."/>
        </authorList>
    </citation>
    <scope>NUCLEOTIDE SEQUENCE [LARGE SCALE GENOMIC DNA]</scope>
    <source>
        <strain evidence="2 3">DSM 25521</strain>
    </source>
</reference>
<evidence type="ECO:0000313" key="2">
    <source>
        <dbReference type="EMBL" id="PTM60592.1"/>
    </source>
</evidence>
<evidence type="ECO:0000256" key="1">
    <source>
        <dbReference type="SAM" id="MobiDB-lite"/>
    </source>
</evidence>
<dbReference type="RefSeq" id="WP_170118160.1">
    <property type="nucleotide sequence ID" value="NZ_PZZL01000003.1"/>
</dbReference>
<name>A0A2T4ZFC9_9HYPH</name>